<sequence>MASSAYFQWLEAVIGYRFEESSLLEKALTAPGAEGDKGTAEDRARYQGNRLLARLGKRLLLYLDVKRAFWEGTLGQGSTTNAWKSEANGNNYIARAVALKMDRNMKLNPRQRGIAEPRTFKEAFYALVGAVWQDSGDDFTLMKAATY</sequence>
<keyword evidence="3" id="KW-1185">Reference proteome</keyword>
<dbReference type="AlphaFoldDB" id="A0A2J6REE4"/>
<dbReference type="OrthoDB" id="67027at2759"/>
<dbReference type="STRING" id="1149755.A0A2J6REE4"/>
<dbReference type="GO" id="GO:0004525">
    <property type="term" value="F:ribonuclease III activity"/>
    <property type="evidence" value="ECO:0007669"/>
    <property type="project" value="InterPro"/>
</dbReference>
<accession>A0A2J6REE4</accession>
<dbReference type="InterPro" id="IPR000999">
    <property type="entry name" value="RNase_III_dom"/>
</dbReference>
<evidence type="ECO:0000313" key="3">
    <source>
        <dbReference type="Proteomes" id="UP000235786"/>
    </source>
</evidence>
<dbReference type="PROSITE" id="PS50142">
    <property type="entry name" value="RNASE_3_2"/>
    <property type="match status" value="1"/>
</dbReference>
<protein>
    <recommendedName>
        <fullName evidence="1">RNase III domain-containing protein</fullName>
    </recommendedName>
</protein>
<evidence type="ECO:0000313" key="2">
    <source>
        <dbReference type="EMBL" id="PMD36876.1"/>
    </source>
</evidence>
<evidence type="ECO:0000259" key="1">
    <source>
        <dbReference type="PROSITE" id="PS50142"/>
    </source>
</evidence>
<name>A0A2J6REE4_HYAVF</name>
<dbReference type="EMBL" id="KZ613950">
    <property type="protein sequence ID" value="PMD36876.1"/>
    <property type="molecule type" value="Genomic_DNA"/>
</dbReference>
<dbReference type="SUPFAM" id="SSF69065">
    <property type="entry name" value="RNase III domain-like"/>
    <property type="match status" value="1"/>
</dbReference>
<gene>
    <name evidence="2" type="ORF">L207DRAFT_586565</name>
</gene>
<organism evidence="2 3">
    <name type="scientific">Hyaloscypha variabilis (strain UAMH 11265 / GT02V1 / F)</name>
    <name type="common">Meliniomyces variabilis</name>
    <dbReference type="NCBI Taxonomy" id="1149755"/>
    <lineage>
        <taxon>Eukaryota</taxon>
        <taxon>Fungi</taxon>
        <taxon>Dikarya</taxon>
        <taxon>Ascomycota</taxon>
        <taxon>Pezizomycotina</taxon>
        <taxon>Leotiomycetes</taxon>
        <taxon>Helotiales</taxon>
        <taxon>Hyaloscyphaceae</taxon>
        <taxon>Hyaloscypha</taxon>
        <taxon>Hyaloscypha variabilis</taxon>
    </lineage>
</organism>
<feature type="domain" description="RNase III" evidence="1">
    <location>
        <begin position="7"/>
        <end position="136"/>
    </location>
</feature>
<dbReference type="GO" id="GO:0006396">
    <property type="term" value="P:RNA processing"/>
    <property type="evidence" value="ECO:0007669"/>
    <property type="project" value="InterPro"/>
</dbReference>
<dbReference type="Proteomes" id="UP000235786">
    <property type="component" value="Unassembled WGS sequence"/>
</dbReference>
<dbReference type="InterPro" id="IPR036389">
    <property type="entry name" value="RNase_III_sf"/>
</dbReference>
<reference evidence="2 3" key="1">
    <citation type="submission" date="2016-04" db="EMBL/GenBank/DDBJ databases">
        <title>A degradative enzymes factory behind the ericoid mycorrhizal symbiosis.</title>
        <authorList>
            <consortium name="DOE Joint Genome Institute"/>
            <person name="Martino E."/>
            <person name="Morin E."/>
            <person name="Grelet G."/>
            <person name="Kuo A."/>
            <person name="Kohler A."/>
            <person name="Daghino S."/>
            <person name="Barry K."/>
            <person name="Choi C."/>
            <person name="Cichocki N."/>
            <person name="Clum A."/>
            <person name="Copeland A."/>
            <person name="Hainaut M."/>
            <person name="Haridas S."/>
            <person name="Labutti K."/>
            <person name="Lindquist E."/>
            <person name="Lipzen A."/>
            <person name="Khouja H.-R."/>
            <person name="Murat C."/>
            <person name="Ohm R."/>
            <person name="Olson A."/>
            <person name="Spatafora J."/>
            <person name="Veneault-Fourrey C."/>
            <person name="Henrissat B."/>
            <person name="Grigoriev I."/>
            <person name="Martin F."/>
            <person name="Perotto S."/>
        </authorList>
    </citation>
    <scope>NUCLEOTIDE SEQUENCE [LARGE SCALE GENOMIC DNA]</scope>
    <source>
        <strain evidence="2 3">F</strain>
    </source>
</reference>
<dbReference type="Gene3D" id="1.10.1520.10">
    <property type="entry name" value="Ribonuclease III domain"/>
    <property type="match status" value="1"/>
</dbReference>
<proteinExistence type="predicted"/>